<keyword evidence="5 6" id="KW-0949">S-adenosyl-L-methionine</keyword>
<protein>
    <recommendedName>
        <fullName evidence="6">Ubiquinone/menaquinone biosynthesis C-methyltransferase UbiE</fullName>
        <ecNumber evidence="6">2.1.1.163</ecNumber>
        <ecNumber evidence="6">2.1.1.201</ecNumber>
    </recommendedName>
    <alternativeName>
        <fullName evidence="6">2-methoxy-6-polyprenyl-1,4-benzoquinol methylase</fullName>
    </alternativeName>
    <alternativeName>
        <fullName evidence="6">Demethylmenaquinone methyltransferase</fullName>
    </alternativeName>
</protein>
<evidence type="ECO:0000256" key="4">
    <source>
        <dbReference type="ARBA" id="ARBA00022688"/>
    </source>
</evidence>
<feature type="binding site" evidence="6">
    <location>
        <position position="88"/>
    </location>
    <ligand>
        <name>S-adenosyl-L-methionine</name>
        <dbReference type="ChEBI" id="CHEBI:59789"/>
    </ligand>
</feature>
<evidence type="ECO:0000256" key="6">
    <source>
        <dbReference type="HAMAP-Rule" id="MF_01813"/>
    </source>
</evidence>
<keyword evidence="7" id="KW-0830">Ubiquinone</keyword>
<accession>A0A0C1MTY0</accession>
<dbReference type="PANTHER" id="PTHR43591:SF24">
    <property type="entry name" value="2-METHOXY-6-POLYPRENYL-1,4-BENZOQUINOL METHYLASE, MITOCHONDRIAL"/>
    <property type="match status" value="1"/>
</dbReference>
<evidence type="ECO:0000256" key="1">
    <source>
        <dbReference type="ARBA" id="ARBA00022428"/>
    </source>
</evidence>
<dbReference type="STRING" id="86105.NF27_DP00960"/>
<dbReference type="SUPFAM" id="SSF53335">
    <property type="entry name" value="S-adenosyl-L-methionine-dependent methyltransferases"/>
    <property type="match status" value="1"/>
</dbReference>
<dbReference type="EC" id="2.1.1.163" evidence="6"/>
<dbReference type="AlphaFoldDB" id="A0A0C1MTY0"/>
<feature type="binding site" evidence="6">
    <location>
        <position position="135"/>
    </location>
    <ligand>
        <name>S-adenosyl-L-methionine</name>
        <dbReference type="ChEBI" id="CHEBI:59789"/>
    </ligand>
</feature>
<dbReference type="CDD" id="cd02440">
    <property type="entry name" value="AdoMet_MTases"/>
    <property type="match status" value="1"/>
</dbReference>
<feature type="binding site" evidence="6">
    <location>
        <position position="69"/>
    </location>
    <ligand>
        <name>S-adenosyl-L-methionine</name>
        <dbReference type="ChEBI" id="CHEBI:59789"/>
    </ligand>
</feature>
<comment type="function">
    <text evidence="6">Methyltransferase required for the conversion of demethylmenaquinol (DMKH2) to menaquinol (MKH2) and the conversion of 2-polyprenyl-6-methoxy-1,4-benzoquinol (DDMQH2) to 2-polyprenyl-3-methyl-6-methoxy-1,4-benzoquinol (DMQH2).</text>
</comment>
<keyword evidence="3 6" id="KW-0808">Transferase</keyword>
<dbReference type="NCBIfam" id="NF001244">
    <property type="entry name" value="PRK00216.1-5"/>
    <property type="match status" value="1"/>
</dbReference>
<comment type="pathway">
    <text evidence="6">Cofactor biosynthesis; ubiquinone biosynthesis.</text>
</comment>
<dbReference type="Gene3D" id="3.40.50.150">
    <property type="entry name" value="Vaccinia Virus protein VP39"/>
    <property type="match status" value="1"/>
</dbReference>
<evidence type="ECO:0000256" key="2">
    <source>
        <dbReference type="ARBA" id="ARBA00022603"/>
    </source>
</evidence>
<dbReference type="PANTHER" id="PTHR43591">
    <property type="entry name" value="METHYLTRANSFERASE"/>
    <property type="match status" value="1"/>
</dbReference>
<dbReference type="InterPro" id="IPR004033">
    <property type="entry name" value="UbiE/COQ5_MeTrFase"/>
</dbReference>
<reference evidence="7 8" key="1">
    <citation type="submission" date="2014-11" db="EMBL/GenBank/DDBJ databases">
        <title>A Rickettsiales Symbiont of Amoebae With Ancient Features.</title>
        <authorList>
            <person name="Schulz F."/>
            <person name="Martijn J."/>
            <person name="Wascher F."/>
            <person name="Kostanjsek R."/>
            <person name="Ettema T.J."/>
            <person name="Horn M."/>
        </authorList>
    </citation>
    <scope>NUCLEOTIDE SEQUENCE [LARGE SCALE GENOMIC DNA]</scope>
    <source>
        <strain evidence="7 8">UWC36</strain>
    </source>
</reference>
<dbReference type="GO" id="GO:0032259">
    <property type="term" value="P:methylation"/>
    <property type="evidence" value="ECO:0007669"/>
    <property type="project" value="UniProtKB-KW"/>
</dbReference>
<dbReference type="GO" id="GO:0008425">
    <property type="term" value="F:2-methoxy-6-polyprenyl-1,4-benzoquinol methyltransferase activity"/>
    <property type="evidence" value="ECO:0007669"/>
    <property type="project" value="UniProtKB-UniRule"/>
</dbReference>
<sequence>MKKANFGFKEVEETKKEKLVQNVFTTVASKYDIMNDVMSFGLHHIWKDMVIEEIKPSYYDTLLDVACGTGDISRKFLEAGGKEAYLCDLNQAMLDAGKQKMLDEYAYLNNKMHYICGNAESLPFKDNSFGYYTISFGIRNVTHIDKALKEAHRVLKKGGKFICLELCSTHEGLIRKFYDFYSFKVIPKIGKMITGSEDSYSYLVESIRKFPKPEKFSLMIENAGFDNIKYRTLTFGVVAIHTAYKVRD</sequence>
<evidence type="ECO:0000256" key="3">
    <source>
        <dbReference type="ARBA" id="ARBA00022679"/>
    </source>
</evidence>
<comment type="pathway">
    <text evidence="6">Quinol/quinone metabolism; menaquinone biosynthesis; menaquinol from 1,4-dihydroxy-2-naphthoate: step 2/2.</text>
</comment>
<dbReference type="GO" id="GO:0043770">
    <property type="term" value="F:demethylmenaquinone methyltransferase activity"/>
    <property type="evidence" value="ECO:0007669"/>
    <property type="project" value="UniProtKB-UniRule"/>
</dbReference>
<comment type="catalytic activity">
    <reaction evidence="6">
        <text>a 2-methoxy-6-(all-trans-polyprenyl)benzene-1,4-diol + S-adenosyl-L-methionine = a 5-methoxy-2-methyl-3-(all-trans-polyprenyl)benzene-1,4-diol + S-adenosyl-L-homocysteine + H(+)</text>
        <dbReference type="Rhea" id="RHEA:28286"/>
        <dbReference type="Rhea" id="RHEA-COMP:10858"/>
        <dbReference type="Rhea" id="RHEA-COMP:10859"/>
        <dbReference type="ChEBI" id="CHEBI:15378"/>
        <dbReference type="ChEBI" id="CHEBI:57856"/>
        <dbReference type="ChEBI" id="CHEBI:59789"/>
        <dbReference type="ChEBI" id="CHEBI:84166"/>
        <dbReference type="ChEBI" id="CHEBI:84167"/>
        <dbReference type="EC" id="2.1.1.201"/>
    </reaction>
</comment>
<dbReference type="InterPro" id="IPR029063">
    <property type="entry name" value="SAM-dependent_MTases_sf"/>
</dbReference>
<gene>
    <name evidence="7" type="primary">ubiE_2</name>
    <name evidence="6" type="synonym">ubiE</name>
    <name evidence="7" type="ORF">NF27_DP00960</name>
</gene>
<dbReference type="GO" id="GO:0009060">
    <property type="term" value="P:aerobic respiration"/>
    <property type="evidence" value="ECO:0007669"/>
    <property type="project" value="UniProtKB-UniRule"/>
</dbReference>
<dbReference type="InterPro" id="IPR023576">
    <property type="entry name" value="UbiE/COQ5_MeTrFase_CS"/>
</dbReference>
<dbReference type="PROSITE" id="PS01183">
    <property type="entry name" value="UBIE_1"/>
    <property type="match status" value="1"/>
</dbReference>
<dbReference type="EC" id="2.1.1.201" evidence="6"/>
<dbReference type="GO" id="GO:0009234">
    <property type="term" value="P:menaquinone biosynthetic process"/>
    <property type="evidence" value="ECO:0007669"/>
    <property type="project" value="UniProtKB-UniRule"/>
</dbReference>
<evidence type="ECO:0000256" key="5">
    <source>
        <dbReference type="ARBA" id="ARBA00022691"/>
    </source>
</evidence>
<dbReference type="EMBL" id="JSWE01000092">
    <property type="protein sequence ID" value="KIE05552.1"/>
    <property type="molecule type" value="Genomic_DNA"/>
</dbReference>
<keyword evidence="1 6" id="KW-0474">Menaquinone biosynthesis</keyword>
<dbReference type="HAMAP" id="MF_01813">
    <property type="entry name" value="MenG_UbiE_methyltr"/>
    <property type="match status" value="1"/>
</dbReference>
<dbReference type="PROSITE" id="PS51608">
    <property type="entry name" value="SAM_MT_UBIE"/>
    <property type="match status" value="1"/>
</dbReference>
<evidence type="ECO:0000313" key="7">
    <source>
        <dbReference type="EMBL" id="KIE05552.1"/>
    </source>
</evidence>
<feature type="binding site" evidence="6">
    <location>
        <begin position="118"/>
        <end position="119"/>
    </location>
    <ligand>
        <name>S-adenosyl-L-methionine</name>
        <dbReference type="ChEBI" id="CHEBI:59789"/>
    </ligand>
</feature>
<dbReference type="Proteomes" id="UP000031258">
    <property type="component" value="Unassembled WGS sequence"/>
</dbReference>
<dbReference type="UniPathway" id="UPA00079">
    <property type="reaction ID" value="UER00169"/>
</dbReference>
<dbReference type="OrthoDB" id="9808140at2"/>
<keyword evidence="2 6" id="KW-0489">Methyltransferase</keyword>
<dbReference type="NCBIfam" id="TIGR01934">
    <property type="entry name" value="MenG_MenH_UbiE"/>
    <property type="match status" value="1"/>
</dbReference>
<proteinExistence type="inferred from homology"/>
<dbReference type="Pfam" id="PF01209">
    <property type="entry name" value="Ubie_methyltran"/>
    <property type="match status" value="1"/>
</dbReference>
<dbReference type="RefSeq" id="WP_039455784.1">
    <property type="nucleotide sequence ID" value="NZ_JSWE01000092.1"/>
</dbReference>
<evidence type="ECO:0000313" key="8">
    <source>
        <dbReference type="Proteomes" id="UP000031258"/>
    </source>
</evidence>
<comment type="catalytic activity">
    <reaction evidence="6">
        <text>a 2-demethylmenaquinol + S-adenosyl-L-methionine = a menaquinol + S-adenosyl-L-homocysteine + H(+)</text>
        <dbReference type="Rhea" id="RHEA:42640"/>
        <dbReference type="Rhea" id="RHEA-COMP:9539"/>
        <dbReference type="Rhea" id="RHEA-COMP:9563"/>
        <dbReference type="ChEBI" id="CHEBI:15378"/>
        <dbReference type="ChEBI" id="CHEBI:18151"/>
        <dbReference type="ChEBI" id="CHEBI:55437"/>
        <dbReference type="ChEBI" id="CHEBI:57856"/>
        <dbReference type="ChEBI" id="CHEBI:59789"/>
        <dbReference type="EC" id="2.1.1.163"/>
    </reaction>
</comment>
<name>A0A0C1MTY0_9RICK</name>
<comment type="similarity">
    <text evidence="6">Belongs to the class I-like SAM-binding methyltransferase superfamily. MenG/UbiE family.</text>
</comment>
<keyword evidence="4 6" id="KW-0831">Ubiquinone biosynthesis</keyword>
<dbReference type="UniPathway" id="UPA00232"/>
<dbReference type="PATRIC" id="fig|86105.3.peg.644"/>
<keyword evidence="8" id="KW-1185">Reference proteome</keyword>
<organism evidence="7 8">
    <name type="scientific">Candidatus Jidaibacter acanthamoebae</name>
    <dbReference type="NCBI Taxonomy" id="86105"/>
    <lineage>
        <taxon>Bacteria</taxon>
        <taxon>Pseudomonadati</taxon>
        <taxon>Pseudomonadota</taxon>
        <taxon>Alphaproteobacteria</taxon>
        <taxon>Rickettsiales</taxon>
        <taxon>Candidatus Midichloriaceae</taxon>
        <taxon>Candidatus Jidaibacter</taxon>
    </lineage>
</organism>
<comment type="caution">
    <text evidence="7">The sequence shown here is derived from an EMBL/GenBank/DDBJ whole genome shotgun (WGS) entry which is preliminary data.</text>
</comment>